<evidence type="ECO:0000313" key="2">
    <source>
        <dbReference type="Proteomes" id="UP001597511"/>
    </source>
</evidence>
<reference evidence="2" key="1">
    <citation type="journal article" date="2019" name="Int. J. Syst. Evol. Microbiol.">
        <title>The Global Catalogue of Microorganisms (GCM) 10K type strain sequencing project: providing services to taxonomists for standard genome sequencing and annotation.</title>
        <authorList>
            <consortium name="The Broad Institute Genomics Platform"/>
            <consortium name="The Broad Institute Genome Sequencing Center for Infectious Disease"/>
            <person name="Wu L."/>
            <person name="Ma J."/>
        </authorList>
    </citation>
    <scope>NUCLEOTIDE SEQUENCE [LARGE SCALE GENOMIC DNA]</scope>
    <source>
        <strain evidence="2">KCTC 23299</strain>
    </source>
</reference>
<proteinExistence type="predicted"/>
<gene>
    <name evidence="1" type="ORF">ACFS6H_19510</name>
</gene>
<accession>A0ABW6AB89</accession>
<keyword evidence="2" id="KW-1185">Reference proteome</keyword>
<dbReference type="EMBL" id="JBHUOZ010000003">
    <property type="protein sequence ID" value="MFD2921916.1"/>
    <property type="molecule type" value="Genomic_DNA"/>
</dbReference>
<dbReference type="RefSeq" id="WP_386103121.1">
    <property type="nucleotide sequence ID" value="NZ_JBHUOZ010000003.1"/>
</dbReference>
<name>A0ABW6AB89_9BACT</name>
<dbReference type="Proteomes" id="UP001597511">
    <property type="component" value="Unassembled WGS sequence"/>
</dbReference>
<comment type="caution">
    <text evidence="1">The sequence shown here is derived from an EMBL/GenBank/DDBJ whole genome shotgun (WGS) entry which is preliminary data.</text>
</comment>
<evidence type="ECO:0000313" key="1">
    <source>
        <dbReference type="EMBL" id="MFD2921916.1"/>
    </source>
</evidence>
<sequence length="137" mass="16151">MLKLSELKTNDLVLVNEDGTIREGRVVEVNHTDNKVLVDNGVQDFWYTKDALTGILINDTILMNKLGFEKQLEDGFVKYKKDAFRLVVKDNYDFSHIDMWYREDRRSFNTHLATHTLQNLFYDMTKIHLEPVGMEHE</sequence>
<organism evidence="1 2">
    <name type="scientific">Terrimonas rubra</name>
    <dbReference type="NCBI Taxonomy" id="1035890"/>
    <lineage>
        <taxon>Bacteria</taxon>
        <taxon>Pseudomonadati</taxon>
        <taxon>Bacteroidota</taxon>
        <taxon>Chitinophagia</taxon>
        <taxon>Chitinophagales</taxon>
        <taxon>Chitinophagaceae</taxon>
        <taxon>Terrimonas</taxon>
    </lineage>
</organism>
<protein>
    <submittedName>
        <fullName evidence="1">Uncharacterized protein</fullName>
    </submittedName>
</protein>